<gene>
    <name evidence="8" type="ORF">SLEP1_g5703</name>
</gene>
<comment type="similarity">
    <text evidence="2 6">Belongs to the drug/metabolite transporter (DMT) superfamily. Plant drug/metabolite exporter (P-DME) (TC 2.A.7.4) family.</text>
</comment>
<keyword evidence="9" id="KW-1185">Reference proteome</keyword>
<evidence type="ECO:0000256" key="4">
    <source>
        <dbReference type="ARBA" id="ARBA00022989"/>
    </source>
</evidence>
<organism evidence="8 9">
    <name type="scientific">Rubroshorea leprosula</name>
    <dbReference type="NCBI Taxonomy" id="152421"/>
    <lineage>
        <taxon>Eukaryota</taxon>
        <taxon>Viridiplantae</taxon>
        <taxon>Streptophyta</taxon>
        <taxon>Embryophyta</taxon>
        <taxon>Tracheophyta</taxon>
        <taxon>Spermatophyta</taxon>
        <taxon>Magnoliopsida</taxon>
        <taxon>eudicotyledons</taxon>
        <taxon>Gunneridae</taxon>
        <taxon>Pentapetalae</taxon>
        <taxon>rosids</taxon>
        <taxon>malvids</taxon>
        <taxon>Malvales</taxon>
        <taxon>Dipterocarpaceae</taxon>
        <taxon>Rubroshorea</taxon>
    </lineage>
</organism>
<dbReference type="GO" id="GO:0022857">
    <property type="term" value="F:transmembrane transporter activity"/>
    <property type="evidence" value="ECO:0007669"/>
    <property type="project" value="InterPro"/>
</dbReference>
<sequence length="378" mass="41154">MGIGSVERIFNQAKPFLGVIFMQFGSAGNSIIAKNALNHGMDQHVLVVYRYAIATLFISPFALVLDRKIRPKMTLSVFIKILLLALLEPTLDQNLYYTGMKYTTATFASAMCNILPAFAFLMAWICRLENVRLRKIHSLLKILGTIVTVGGAMLMTLVTGPMLPLPWTQVHNAQQGALSSAITKQDPIKGAMFMGIGCLCWSSFIILQAITLKSYPAPLSLTAWICCMGAIEGTVFALAIEKGSIAGWFIFHSYSKLVAPVYSGIISSAVAYYIQGVVIRTKGPVFVTAFNPLSMVIVAILSSFVLSEILYLGRVIGAIVIVVGLYLFLWGKCKDQSSTNRAATADPGDREMTALDELNQDAVVMDVTSKVTSDHESV</sequence>
<evidence type="ECO:0000256" key="2">
    <source>
        <dbReference type="ARBA" id="ARBA00007635"/>
    </source>
</evidence>
<protein>
    <recommendedName>
        <fullName evidence="6">WAT1-related protein</fullName>
    </recommendedName>
</protein>
<dbReference type="PANTHER" id="PTHR31218">
    <property type="entry name" value="WAT1-RELATED PROTEIN"/>
    <property type="match status" value="1"/>
</dbReference>
<dbReference type="SUPFAM" id="SSF103481">
    <property type="entry name" value="Multidrug resistance efflux transporter EmrE"/>
    <property type="match status" value="2"/>
</dbReference>
<feature type="transmembrane region" description="Helical" evidence="6">
    <location>
        <begin position="285"/>
        <end position="305"/>
    </location>
</feature>
<feature type="transmembrane region" description="Helical" evidence="6">
    <location>
        <begin position="47"/>
        <end position="65"/>
    </location>
</feature>
<dbReference type="InterPro" id="IPR030184">
    <property type="entry name" value="WAT1-related"/>
</dbReference>
<evidence type="ECO:0000313" key="9">
    <source>
        <dbReference type="Proteomes" id="UP001054252"/>
    </source>
</evidence>
<name>A0AAV5HT28_9ROSI</name>
<dbReference type="EMBL" id="BPVZ01000005">
    <property type="protein sequence ID" value="GKU91893.1"/>
    <property type="molecule type" value="Genomic_DNA"/>
</dbReference>
<evidence type="ECO:0000256" key="3">
    <source>
        <dbReference type="ARBA" id="ARBA00022692"/>
    </source>
</evidence>
<dbReference type="Proteomes" id="UP001054252">
    <property type="component" value="Unassembled WGS sequence"/>
</dbReference>
<dbReference type="GO" id="GO:0016020">
    <property type="term" value="C:membrane"/>
    <property type="evidence" value="ECO:0007669"/>
    <property type="project" value="UniProtKB-SubCell"/>
</dbReference>
<feature type="domain" description="EamA" evidence="7">
    <location>
        <begin position="189"/>
        <end position="329"/>
    </location>
</feature>
<evidence type="ECO:0000313" key="8">
    <source>
        <dbReference type="EMBL" id="GKU91893.1"/>
    </source>
</evidence>
<keyword evidence="5 6" id="KW-0472">Membrane</keyword>
<evidence type="ECO:0000256" key="1">
    <source>
        <dbReference type="ARBA" id="ARBA00004141"/>
    </source>
</evidence>
<comment type="subcellular location">
    <subcellularLocation>
        <location evidence="1 6">Membrane</location>
        <topology evidence="1 6">Multi-pass membrane protein</topology>
    </subcellularLocation>
</comment>
<feature type="transmembrane region" description="Helical" evidence="6">
    <location>
        <begin position="311"/>
        <end position="331"/>
    </location>
</feature>
<comment type="caution">
    <text evidence="8">The sequence shown here is derived from an EMBL/GenBank/DDBJ whole genome shotgun (WGS) entry which is preliminary data.</text>
</comment>
<dbReference type="Pfam" id="PF00892">
    <property type="entry name" value="EamA"/>
    <property type="match status" value="2"/>
</dbReference>
<feature type="transmembrane region" description="Helical" evidence="6">
    <location>
        <begin position="188"/>
        <end position="207"/>
    </location>
</feature>
<keyword evidence="4 6" id="KW-1133">Transmembrane helix</keyword>
<dbReference type="AlphaFoldDB" id="A0AAV5HT28"/>
<evidence type="ECO:0000256" key="5">
    <source>
        <dbReference type="ARBA" id="ARBA00023136"/>
    </source>
</evidence>
<dbReference type="InterPro" id="IPR037185">
    <property type="entry name" value="EmrE-like"/>
</dbReference>
<feature type="domain" description="EamA" evidence="7">
    <location>
        <begin position="19"/>
        <end position="148"/>
    </location>
</feature>
<keyword evidence="3 6" id="KW-0812">Transmembrane</keyword>
<feature type="transmembrane region" description="Helical" evidence="6">
    <location>
        <begin position="102"/>
        <end position="126"/>
    </location>
</feature>
<feature type="transmembrane region" description="Helical" evidence="6">
    <location>
        <begin position="219"/>
        <end position="240"/>
    </location>
</feature>
<proteinExistence type="inferred from homology"/>
<reference evidence="8 9" key="1">
    <citation type="journal article" date="2021" name="Commun. Biol.">
        <title>The genome of Shorea leprosula (Dipterocarpaceae) highlights the ecological relevance of drought in aseasonal tropical rainforests.</title>
        <authorList>
            <person name="Ng K.K.S."/>
            <person name="Kobayashi M.J."/>
            <person name="Fawcett J.A."/>
            <person name="Hatakeyama M."/>
            <person name="Paape T."/>
            <person name="Ng C.H."/>
            <person name="Ang C.C."/>
            <person name="Tnah L.H."/>
            <person name="Lee C.T."/>
            <person name="Nishiyama T."/>
            <person name="Sese J."/>
            <person name="O'Brien M.J."/>
            <person name="Copetti D."/>
            <person name="Mohd Noor M.I."/>
            <person name="Ong R.C."/>
            <person name="Putra M."/>
            <person name="Sireger I.Z."/>
            <person name="Indrioko S."/>
            <person name="Kosugi Y."/>
            <person name="Izuno A."/>
            <person name="Isagi Y."/>
            <person name="Lee S.L."/>
            <person name="Shimizu K.K."/>
        </authorList>
    </citation>
    <scope>NUCLEOTIDE SEQUENCE [LARGE SCALE GENOMIC DNA]</scope>
    <source>
        <strain evidence="8">214</strain>
    </source>
</reference>
<feature type="transmembrane region" description="Helical" evidence="6">
    <location>
        <begin position="260"/>
        <end position="278"/>
    </location>
</feature>
<feature type="transmembrane region" description="Helical" evidence="6">
    <location>
        <begin position="138"/>
        <end position="158"/>
    </location>
</feature>
<evidence type="ECO:0000256" key="6">
    <source>
        <dbReference type="RuleBase" id="RU363077"/>
    </source>
</evidence>
<evidence type="ECO:0000259" key="7">
    <source>
        <dbReference type="Pfam" id="PF00892"/>
    </source>
</evidence>
<accession>A0AAV5HT28</accession>
<dbReference type="InterPro" id="IPR000620">
    <property type="entry name" value="EamA_dom"/>
</dbReference>